<reference evidence="4 5" key="1">
    <citation type="journal article" date="2014" name="Genome Biol. Evol.">
        <title>The secreted proteins of Achlya hypogyna and Thraustotheca clavata identify the ancestral oomycete secretome and reveal gene acquisitions by horizontal gene transfer.</title>
        <authorList>
            <person name="Misner I."/>
            <person name="Blouin N."/>
            <person name="Leonard G."/>
            <person name="Richards T.A."/>
            <person name="Lane C.E."/>
        </authorList>
    </citation>
    <scope>NUCLEOTIDE SEQUENCE [LARGE SCALE GENOMIC DNA]</scope>
    <source>
        <strain evidence="4 5">ATCC 34112</strain>
    </source>
</reference>
<dbReference type="Pfam" id="PF12796">
    <property type="entry name" value="Ank_2"/>
    <property type="match status" value="1"/>
</dbReference>
<dbReference type="SMART" id="SM00248">
    <property type="entry name" value="ANK"/>
    <property type="match status" value="2"/>
</dbReference>
<keyword evidence="1" id="KW-0677">Repeat</keyword>
<dbReference type="EMBL" id="JNBS01000917">
    <property type="protein sequence ID" value="OQS03389.1"/>
    <property type="molecule type" value="Genomic_DNA"/>
</dbReference>
<dbReference type="OrthoDB" id="194358at2759"/>
<evidence type="ECO:0000256" key="3">
    <source>
        <dbReference type="PROSITE-ProRule" id="PRU00023"/>
    </source>
</evidence>
<dbReference type="PROSITE" id="PS50088">
    <property type="entry name" value="ANK_REPEAT"/>
    <property type="match status" value="1"/>
</dbReference>
<dbReference type="AlphaFoldDB" id="A0A1V9ZZJ5"/>
<comment type="caution">
    <text evidence="4">The sequence shown here is derived from an EMBL/GenBank/DDBJ whole genome shotgun (WGS) entry which is preliminary data.</text>
</comment>
<organism evidence="4 5">
    <name type="scientific">Thraustotheca clavata</name>
    <dbReference type="NCBI Taxonomy" id="74557"/>
    <lineage>
        <taxon>Eukaryota</taxon>
        <taxon>Sar</taxon>
        <taxon>Stramenopiles</taxon>
        <taxon>Oomycota</taxon>
        <taxon>Saprolegniomycetes</taxon>
        <taxon>Saprolegniales</taxon>
        <taxon>Achlyaceae</taxon>
        <taxon>Thraustotheca</taxon>
    </lineage>
</organism>
<protein>
    <submittedName>
        <fullName evidence="4">Uncharacterized protein</fullName>
    </submittedName>
</protein>
<dbReference type="PANTHER" id="PTHR24173:SF74">
    <property type="entry name" value="ANKYRIN REPEAT DOMAIN-CONTAINING PROTEIN 16"/>
    <property type="match status" value="1"/>
</dbReference>
<dbReference type="PROSITE" id="PS50297">
    <property type="entry name" value="ANK_REP_REGION"/>
    <property type="match status" value="1"/>
</dbReference>
<dbReference type="PANTHER" id="PTHR24173">
    <property type="entry name" value="ANKYRIN REPEAT CONTAINING"/>
    <property type="match status" value="1"/>
</dbReference>
<dbReference type="Proteomes" id="UP000243217">
    <property type="component" value="Unassembled WGS sequence"/>
</dbReference>
<feature type="repeat" description="ANK" evidence="3">
    <location>
        <begin position="146"/>
        <end position="178"/>
    </location>
</feature>
<gene>
    <name evidence="4" type="ORF">THRCLA_04309</name>
</gene>
<dbReference type="InterPro" id="IPR036770">
    <property type="entry name" value="Ankyrin_rpt-contain_sf"/>
</dbReference>
<evidence type="ECO:0000256" key="1">
    <source>
        <dbReference type="ARBA" id="ARBA00022737"/>
    </source>
</evidence>
<dbReference type="STRING" id="74557.A0A1V9ZZJ5"/>
<evidence type="ECO:0000313" key="4">
    <source>
        <dbReference type="EMBL" id="OQS03389.1"/>
    </source>
</evidence>
<keyword evidence="5" id="KW-1185">Reference proteome</keyword>
<dbReference type="InterPro" id="IPR002110">
    <property type="entry name" value="Ankyrin_rpt"/>
</dbReference>
<dbReference type="Gene3D" id="1.25.40.20">
    <property type="entry name" value="Ankyrin repeat-containing domain"/>
    <property type="match status" value="1"/>
</dbReference>
<dbReference type="SUPFAM" id="SSF48403">
    <property type="entry name" value="Ankyrin repeat"/>
    <property type="match status" value="1"/>
</dbReference>
<evidence type="ECO:0000256" key="2">
    <source>
        <dbReference type="ARBA" id="ARBA00023043"/>
    </source>
</evidence>
<evidence type="ECO:0000313" key="5">
    <source>
        <dbReference type="Proteomes" id="UP000243217"/>
    </source>
</evidence>
<feature type="non-terminal residue" evidence="4">
    <location>
        <position position="530"/>
    </location>
</feature>
<keyword evidence="2 3" id="KW-0040">ANK repeat</keyword>
<accession>A0A1V9ZZJ5</accession>
<sequence length="530" mass="59422">MENLLNTTRDRLLDGTTSSLSALEEYTSMLEAKVLELLNEREKDWAISKASAECTFAKNTAGRVLTALFDHALAGRAEGLKTWWETGSIQTRNGPAHWRLDPREIRDKRGFNLMHNAVDRHLANENLKVATVELLIDVMGFDVNAFGRTSLHYAALNGYADLVKLLLHRQANPHIRDKAGLTPLATLQQTTLTSAFNPIVSLLVAHAEKPSMSSEDNNIFLTSALVAISRLVPFIDLSHREVFAKRIEVFQMALDSDMNLVPWQDIIVEMLGLEELIFTVEAYSNNSFATLWGAQKALHSHQDHAWAAYCSEMLHRCQRSNEPSSNRTIWHYAVLSSAAAQPYPLVSVEKGSAVGTTPSANIFPLNERILIGTGYYWITMSDATTITLDRSFEGLSSSSCPTYVANDLELQPYVHPLSLHERTPGNPFETNSSEEDMIQDYQVLDPESSQYELRLRVGPATSRAKAKELVKEWRQRCRDHFNERECLSLSNACASYCPQRQGERMCVDSMEAVGKELAKKHFGRATFAKA</sequence>
<name>A0A1V9ZZJ5_9STRA</name>
<proteinExistence type="predicted"/>